<sequence>MSAALSQSLPAGFSLVGGVPLKSPDLAASIVFIVVWALLTPLPVWRFAVRRTRVAVLVRPAVVIVIRIATCIIRALEANGNYATGLFIAEQILLLIGVIPLCEPLISLLRFHVRRYWTPSPSDGPKERKTMLNRLLTLLRLALIAAIVLGCVSGAQTNAAMTDPSRVDSLKHYRYAILGITLFISILSPVIAIVVSSQNGLPLGPAFFLIGCATCLIIPSVYKLIITLHPVSVVSHGAKAGFYIFSCVPEVVLVVLYFAFDLERMFDINEGAWKDKVEKKMRKREWIGAYTTKEEHELREVPNQRLARGGSDLEEGKF</sequence>
<keyword evidence="1" id="KW-1133">Transmembrane helix</keyword>
<dbReference type="Proteomes" id="UP000239560">
    <property type="component" value="Unassembled WGS sequence"/>
</dbReference>
<dbReference type="OrthoDB" id="2538401at2759"/>
<evidence type="ECO:0000256" key="1">
    <source>
        <dbReference type="SAM" id="Phobius"/>
    </source>
</evidence>
<name>A0A0K3CML3_RHOTO</name>
<feature type="transmembrane region" description="Helical" evidence="1">
    <location>
        <begin position="135"/>
        <end position="155"/>
    </location>
</feature>
<feature type="transmembrane region" description="Helical" evidence="1">
    <location>
        <begin position="175"/>
        <end position="195"/>
    </location>
</feature>
<dbReference type="EMBL" id="CWKI01000008">
    <property type="protein sequence ID" value="CTR08396.1"/>
    <property type="molecule type" value="Genomic_DNA"/>
</dbReference>
<feature type="transmembrane region" description="Helical" evidence="1">
    <location>
        <begin position="56"/>
        <end position="76"/>
    </location>
</feature>
<gene>
    <name evidence="2" type="primary">FGENESH: predicted gene_8.112</name>
    <name evidence="3" type="ORF">AAT19DRAFT_15818</name>
    <name evidence="2" type="ORF">BN2166_0042570</name>
</gene>
<accession>A0A0K3CML3</accession>
<feature type="transmembrane region" description="Helical" evidence="1">
    <location>
        <begin position="240"/>
        <end position="260"/>
    </location>
</feature>
<keyword evidence="4" id="KW-1185">Reference proteome</keyword>
<dbReference type="OMA" id="NANVIIC"/>
<organism evidence="2 4">
    <name type="scientific">Rhodotorula toruloides</name>
    <name type="common">Yeast</name>
    <name type="synonym">Rhodosporidium toruloides</name>
    <dbReference type="NCBI Taxonomy" id="5286"/>
    <lineage>
        <taxon>Eukaryota</taxon>
        <taxon>Fungi</taxon>
        <taxon>Dikarya</taxon>
        <taxon>Basidiomycota</taxon>
        <taxon>Pucciniomycotina</taxon>
        <taxon>Microbotryomycetes</taxon>
        <taxon>Sporidiobolales</taxon>
        <taxon>Sporidiobolaceae</taxon>
        <taxon>Rhodotorula</taxon>
    </lineage>
</organism>
<feature type="transmembrane region" description="Helical" evidence="1">
    <location>
        <begin position="82"/>
        <end position="106"/>
    </location>
</feature>
<evidence type="ECO:0000313" key="4">
    <source>
        <dbReference type="Proteomes" id="UP000199069"/>
    </source>
</evidence>
<evidence type="ECO:0000313" key="5">
    <source>
        <dbReference type="Proteomes" id="UP000239560"/>
    </source>
</evidence>
<feature type="transmembrane region" description="Helical" evidence="1">
    <location>
        <begin position="28"/>
        <end position="49"/>
    </location>
</feature>
<proteinExistence type="predicted"/>
<evidence type="ECO:0000313" key="3">
    <source>
        <dbReference type="EMBL" id="PRQ73065.1"/>
    </source>
</evidence>
<keyword evidence="1" id="KW-0812">Transmembrane</keyword>
<reference evidence="2 4" key="1">
    <citation type="submission" date="2015-07" db="EMBL/GenBank/DDBJ databases">
        <authorList>
            <person name="Cajimat M.N.B."/>
            <person name="Milazzo M.L."/>
            <person name="Fulhorst C.F."/>
        </authorList>
    </citation>
    <scope>NUCLEOTIDE SEQUENCE [LARGE SCALE GENOMIC DNA]</scope>
    <source>
        <strain evidence="2">Single colony</strain>
    </source>
</reference>
<evidence type="ECO:0000313" key="2">
    <source>
        <dbReference type="EMBL" id="CTR08396.1"/>
    </source>
</evidence>
<feature type="transmembrane region" description="Helical" evidence="1">
    <location>
        <begin position="207"/>
        <end position="228"/>
    </location>
</feature>
<protein>
    <submittedName>
        <fullName evidence="2 3">Proteophosphoglycan 5</fullName>
    </submittedName>
</protein>
<reference evidence="3 5" key="2">
    <citation type="journal article" date="2018" name="Elife">
        <title>Functional genomics of lipid metabolism in the oleaginous yeast Rhodosporidium toruloides.</title>
        <authorList>
            <person name="Coradetti S.T."/>
            <person name="Pinel D."/>
            <person name="Geiselman G."/>
            <person name="Ito M."/>
            <person name="Mondo S."/>
            <person name="Reilly M.C."/>
            <person name="Cheng Y.F."/>
            <person name="Bauer S."/>
            <person name="Grigoriev I."/>
            <person name="Gladden J.M."/>
            <person name="Simmons B.A."/>
            <person name="Brem R."/>
            <person name="Arkin A.P."/>
            <person name="Skerker J.M."/>
        </authorList>
    </citation>
    <scope>NUCLEOTIDE SEQUENCE [LARGE SCALE GENOMIC DNA]</scope>
    <source>
        <strain evidence="3 5">NBRC 0880</strain>
    </source>
</reference>
<dbReference type="AlphaFoldDB" id="A0A0K3CML3"/>
<dbReference type="Proteomes" id="UP000199069">
    <property type="component" value="Unassembled WGS sequence"/>
</dbReference>
<keyword evidence="1" id="KW-0472">Membrane</keyword>
<dbReference type="EMBL" id="LCTV02000008">
    <property type="protein sequence ID" value="PRQ73065.1"/>
    <property type="molecule type" value="Genomic_DNA"/>
</dbReference>